<evidence type="ECO:0000313" key="1">
    <source>
        <dbReference type="EMBL" id="KAK3802216.1"/>
    </source>
</evidence>
<dbReference type="Proteomes" id="UP001283361">
    <property type="component" value="Unassembled WGS sequence"/>
</dbReference>
<evidence type="ECO:0000313" key="2">
    <source>
        <dbReference type="Proteomes" id="UP001283361"/>
    </source>
</evidence>
<keyword evidence="2" id="KW-1185">Reference proteome</keyword>
<sequence>MEFLHIPLIHGICSKAHSPSLLLISIKIDNVGEENIFVLSLIDFASGTISLHGGIFPRSVPPGCFPCCRQVASLAADTSQSLQRAPGTAANYGWDGTEGLA</sequence>
<dbReference type="AlphaFoldDB" id="A0AAE1EC93"/>
<proteinExistence type="predicted"/>
<name>A0AAE1EC93_9GAST</name>
<comment type="caution">
    <text evidence="1">The sequence shown here is derived from an EMBL/GenBank/DDBJ whole genome shotgun (WGS) entry which is preliminary data.</text>
</comment>
<organism evidence="1 2">
    <name type="scientific">Elysia crispata</name>
    <name type="common">lettuce slug</name>
    <dbReference type="NCBI Taxonomy" id="231223"/>
    <lineage>
        <taxon>Eukaryota</taxon>
        <taxon>Metazoa</taxon>
        <taxon>Spiralia</taxon>
        <taxon>Lophotrochozoa</taxon>
        <taxon>Mollusca</taxon>
        <taxon>Gastropoda</taxon>
        <taxon>Heterobranchia</taxon>
        <taxon>Euthyneura</taxon>
        <taxon>Panpulmonata</taxon>
        <taxon>Sacoglossa</taxon>
        <taxon>Placobranchoidea</taxon>
        <taxon>Plakobranchidae</taxon>
        <taxon>Elysia</taxon>
    </lineage>
</organism>
<reference evidence="1" key="1">
    <citation type="journal article" date="2023" name="G3 (Bethesda)">
        <title>A reference genome for the long-term kleptoplast-retaining sea slug Elysia crispata morphotype clarki.</title>
        <authorList>
            <person name="Eastman K.E."/>
            <person name="Pendleton A.L."/>
            <person name="Shaikh M.A."/>
            <person name="Suttiyut T."/>
            <person name="Ogas R."/>
            <person name="Tomko P."/>
            <person name="Gavelis G."/>
            <person name="Widhalm J.R."/>
            <person name="Wisecaver J.H."/>
        </authorList>
    </citation>
    <scope>NUCLEOTIDE SEQUENCE</scope>
    <source>
        <strain evidence="1">ECLA1</strain>
    </source>
</reference>
<dbReference type="EMBL" id="JAWDGP010000260">
    <property type="protein sequence ID" value="KAK3802216.1"/>
    <property type="molecule type" value="Genomic_DNA"/>
</dbReference>
<protein>
    <submittedName>
        <fullName evidence="1">Uncharacterized protein</fullName>
    </submittedName>
</protein>
<gene>
    <name evidence="1" type="ORF">RRG08_004506</name>
</gene>
<accession>A0AAE1EC93</accession>